<evidence type="ECO:0000313" key="2">
    <source>
        <dbReference type="Proteomes" id="UP000267096"/>
    </source>
</evidence>
<keyword evidence="2" id="KW-1185">Reference proteome</keyword>
<evidence type="ECO:0000313" key="1">
    <source>
        <dbReference type="EMBL" id="VDK24944.1"/>
    </source>
</evidence>
<gene>
    <name evidence="1" type="ORF">ASIM_LOCUS5062</name>
</gene>
<accession>A0A0M3JCC9</accession>
<dbReference type="EMBL" id="UYRR01009525">
    <property type="protein sequence ID" value="VDK24944.1"/>
    <property type="molecule type" value="Genomic_DNA"/>
</dbReference>
<protein>
    <submittedName>
        <fullName evidence="3">DUF1540 domain-containing protein</fullName>
    </submittedName>
</protein>
<name>A0A0M3JCC9_ANISI</name>
<dbReference type="AlphaFoldDB" id="A0A0M3JCC9"/>
<reference evidence="1 2" key="2">
    <citation type="submission" date="2018-11" db="EMBL/GenBank/DDBJ databases">
        <authorList>
            <consortium name="Pathogen Informatics"/>
        </authorList>
    </citation>
    <scope>NUCLEOTIDE SEQUENCE [LARGE SCALE GENOMIC DNA]</scope>
</reference>
<organism evidence="3">
    <name type="scientific">Anisakis simplex</name>
    <name type="common">Herring worm</name>
    <dbReference type="NCBI Taxonomy" id="6269"/>
    <lineage>
        <taxon>Eukaryota</taxon>
        <taxon>Metazoa</taxon>
        <taxon>Ecdysozoa</taxon>
        <taxon>Nematoda</taxon>
        <taxon>Chromadorea</taxon>
        <taxon>Rhabditida</taxon>
        <taxon>Spirurina</taxon>
        <taxon>Ascaridomorpha</taxon>
        <taxon>Ascaridoidea</taxon>
        <taxon>Anisakidae</taxon>
        <taxon>Anisakis</taxon>
        <taxon>Anisakis simplex complex</taxon>
    </lineage>
</organism>
<dbReference type="Proteomes" id="UP000267096">
    <property type="component" value="Unassembled WGS sequence"/>
</dbReference>
<reference evidence="3" key="1">
    <citation type="submission" date="2017-02" db="UniProtKB">
        <authorList>
            <consortium name="WormBaseParasite"/>
        </authorList>
    </citation>
    <scope>IDENTIFICATION</scope>
</reference>
<proteinExistence type="predicted"/>
<evidence type="ECO:0000313" key="3">
    <source>
        <dbReference type="WBParaSite" id="ASIM_0000525901-mRNA-1"/>
    </source>
</evidence>
<sequence length="88" mass="9965">MAHRKCPRSGLYDTAPSVNFFSTTPDYWSDSSKDQCDSKIVVKMSSRLNGTPAHLLDATLSERTEARIACRETSKIVNRECFREVFCT</sequence>
<dbReference type="WBParaSite" id="ASIM_0000525901-mRNA-1">
    <property type="protein sequence ID" value="ASIM_0000525901-mRNA-1"/>
    <property type="gene ID" value="ASIM_0000525901"/>
</dbReference>